<dbReference type="AlphaFoldDB" id="A0A2S3HZP8"/>
<keyword evidence="2" id="KW-0964">Secreted</keyword>
<dbReference type="GO" id="GO:0005576">
    <property type="term" value="C:extracellular region"/>
    <property type="evidence" value="ECO:0007669"/>
    <property type="project" value="UniProtKB-SubCell"/>
</dbReference>
<keyword evidence="3" id="KW-0732">Signal</keyword>
<proteinExistence type="predicted"/>
<evidence type="ECO:0000256" key="1">
    <source>
        <dbReference type="ARBA" id="ARBA00004613"/>
    </source>
</evidence>
<dbReference type="Gene3D" id="2.60.40.760">
    <property type="entry name" value="Expansin, cellulose-binding-like domain"/>
    <property type="match status" value="1"/>
</dbReference>
<protein>
    <recommendedName>
        <fullName evidence="4">Expansin-like CBD domain-containing protein</fullName>
    </recommendedName>
</protein>
<dbReference type="PROSITE" id="PS51318">
    <property type="entry name" value="TAT"/>
    <property type="match status" value="1"/>
</dbReference>
<accession>A0A2S3HZP8</accession>
<name>A0A2S3HZP8_9POAL</name>
<evidence type="ECO:0000256" key="3">
    <source>
        <dbReference type="SAM" id="SignalP"/>
    </source>
</evidence>
<dbReference type="InterPro" id="IPR036749">
    <property type="entry name" value="Expansin_CBD_sf"/>
</dbReference>
<dbReference type="PRINTS" id="PR01637">
    <property type="entry name" value="LOLP2ALLERGN"/>
</dbReference>
<dbReference type="InterPro" id="IPR006311">
    <property type="entry name" value="TAT_signal"/>
</dbReference>
<feature type="chain" id="PRO_5015521617" description="Expansin-like CBD domain-containing protein" evidence="3">
    <location>
        <begin position="25"/>
        <end position="119"/>
    </location>
</feature>
<reference evidence="5" key="1">
    <citation type="submission" date="2018-04" db="EMBL/GenBank/DDBJ databases">
        <title>WGS assembly of Panicum hallii.</title>
        <authorList>
            <person name="Lovell J."/>
            <person name="Jenkins J."/>
            <person name="Lowry D."/>
            <person name="Mamidi S."/>
            <person name="Sreedasyam A."/>
            <person name="Weng X."/>
            <person name="Barry K."/>
            <person name="Bonette J."/>
            <person name="Campitelli B."/>
            <person name="Daum C."/>
            <person name="Gordon S."/>
            <person name="Gould B."/>
            <person name="Lipzen A."/>
            <person name="Macqueen A."/>
            <person name="Palacio-Mejia J."/>
            <person name="Plott C."/>
            <person name="Shakirov E."/>
            <person name="Shu S."/>
            <person name="Yoshinaga Y."/>
            <person name="Zane M."/>
            <person name="Rokhsar D."/>
            <person name="Grimwood J."/>
            <person name="Schmutz J."/>
            <person name="Juenger T."/>
        </authorList>
    </citation>
    <scope>NUCLEOTIDE SEQUENCE [LARGE SCALE GENOMIC DNA]</scope>
    <source>
        <strain evidence="5">FIL2</strain>
    </source>
</reference>
<dbReference type="Pfam" id="PF01357">
    <property type="entry name" value="Expansin_C"/>
    <property type="match status" value="1"/>
</dbReference>
<evidence type="ECO:0000256" key="2">
    <source>
        <dbReference type="ARBA" id="ARBA00022525"/>
    </source>
</evidence>
<dbReference type="EMBL" id="CM008051">
    <property type="protein sequence ID" value="PAN33342.1"/>
    <property type="molecule type" value="Genomic_DNA"/>
</dbReference>
<feature type="domain" description="Expansin-like CBD" evidence="4">
    <location>
        <begin position="49"/>
        <end position="115"/>
    </location>
</feature>
<dbReference type="InterPro" id="IPR005453">
    <property type="entry name" value="Allergen_Lolp2"/>
</dbReference>
<evidence type="ECO:0000313" key="5">
    <source>
        <dbReference type="EMBL" id="PAN33342.1"/>
    </source>
</evidence>
<dbReference type="InterPro" id="IPR007117">
    <property type="entry name" value="Expansin_CBD"/>
</dbReference>
<comment type="subcellular location">
    <subcellularLocation>
        <location evidence="1">Secreted</location>
    </subcellularLocation>
</comment>
<dbReference type="Proteomes" id="UP000243499">
    <property type="component" value="Chromosome 6"/>
</dbReference>
<gene>
    <name evidence="5" type="ORF">PAHAL_6G013700</name>
</gene>
<organism evidence="5">
    <name type="scientific">Panicum hallii</name>
    <dbReference type="NCBI Taxonomy" id="206008"/>
    <lineage>
        <taxon>Eukaryota</taxon>
        <taxon>Viridiplantae</taxon>
        <taxon>Streptophyta</taxon>
        <taxon>Embryophyta</taxon>
        <taxon>Tracheophyta</taxon>
        <taxon>Spermatophyta</taxon>
        <taxon>Magnoliopsida</taxon>
        <taxon>Liliopsida</taxon>
        <taxon>Poales</taxon>
        <taxon>Poaceae</taxon>
        <taxon>PACMAD clade</taxon>
        <taxon>Panicoideae</taxon>
        <taxon>Panicodae</taxon>
        <taxon>Paniceae</taxon>
        <taxon>Panicinae</taxon>
        <taxon>Panicum</taxon>
        <taxon>Panicum sect. Panicum</taxon>
    </lineage>
</organism>
<sequence>MASTRSSVLLAAAALAALLAVGSCASALTFKTGPGCSETKLVLIPSAAISEVEVKEKGADDFTALKEGPTGTWTLEGKEALKGPFSIRFAAKSGGYRVIDDAIPTGFKSDSDYKTSMQV</sequence>
<feature type="signal peptide" evidence="3">
    <location>
        <begin position="1"/>
        <end position="24"/>
    </location>
</feature>
<dbReference type="Gramene" id="PAN33342">
    <property type="protein sequence ID" value="PAN33342"/>
    <property type="gene ID" value="PAHAL_6G013700"/>
</dbReference>
<dbReference type="PROSITE" id="PS51257">
    <property type="entry name" value="PROKAR_LIPOPROTEIN"/>
    <property type="match status" value="1"/>
</dbReference>
<evidence type="ECO:0000259" key="4">
    <source>
        <dbReference type="PROSITE" id="PS50843"/>
    </source>
</evidence>
<dbReference type="SUPFAM" id="SSF49590">
    <property type="entry name" value="PHL pollen allergen"/>
    <property type="match status" value="1"/>
</dbReference>
<dbReference type="PROSITE" id="PS50843">
    <property type="entry name" value="EXPANSIN_CBD"/>
    <property type="match status" value="1"/>
</dbReference>